<evidence type="ECO:0000259" key="5">
    <source>
        <dbReference type="PROSITE" id="PS51898"/>
    </source>
</evidence>
<dbReference type="PROSITE" id="PS51898">
    <property type="entry name" value="TYR_RECOMBINASE"/>
    <property type="match status" value="1"/>
</dbReference>
<protein>
    <submittedName>
        <fullName evidence="7">Site-specific integrase</fullName>
    </submittedName>
</protein>
<reference evidence="7" key="1">
    <citation type="journal article" date="2021" name="PeerJ">
        <title>Extensive microbial diversity within the chicken gut microbiome revealed by metagenomics and culture.</title>
        <authorList>
            <person name="Gilroy R."/>
            <person name="Ravi A."/>
            <person name="Getino M."/>
            <person name="Pursley I."/>
            <person name="Horton D.L."/>
            <person name="Alikhan N.F."/>
            <person name="Baker D."/>
            <person name="Gharbi K."/>
            <person name="Hall N."/>
            <person name="Watson M."/>
            <person name="Adriaenssens E.M."/>
            <person name="Foster-Nyarko E."/>
            <person name="Jarju S."/>
            <person name="Secka A."/>
            <person name="Antonio M."/>
            <person name="Oren A."/>
            <person name="Chaudhuri R.R."/>
            <person name="La Ragione R."/>
            <person name="Hildebrand F."/>
            <person name="Pallen M.J."/>
        </authorList>
    </citation>
    <scope>NUCLEOTIDE SEQUENCE</scope>
    <source>
        <strain evidence="7">CHK173-2119</strain>
    </source>
</reference>
<dbReference type="PANTHER" id="PTHR30349:SF64">
    <property type="entry name" value="PROPHAGE INTEGRASE INTD-RELATED"/>
    <property type="match status" value="1"/>
</dbReference>
<dbReference type="Gene3D" id="1.10.150.130">
    <property type="match status" value="1"/>
</dbReference>
<name>A0A921DUL7_9LACO</name>
<proteinExistence type="inferred from homology"/>
<feature type="domain" description="Core-binding (CB)" evidence="6">
    <location>
        <begin position="59"/>
        <end position="148"/>
    </location>
</feature>
<evidence type="ECO:0000256" key="1">
    <source>
        <dbReference type="ARBA" id="ARBA00008857"/>
    </source>
</evidence>
<feature type="domain" description="Tyr recombinase" evidence="5">
    <location>
        <begin position="171"/>
        <end position="375"/>
    </location>
</feature>
<dbReference type="GO" id="GO:0006310">
    <property type="term" value="P:DNA recombination"/>
    <property type="evidence" value="ECO:0007669"/>
    <property type="project" value="UniProtKB-KW"/>
</dbReference>
<evidence type="ECO:0000313" key="7">
    <source>
        <dbReference type="EMBL" id="HJE15241.1"/>
    </source>
</evidence>
<dbReference type="InterPro" id="IPR002104">
    <property type="entry name" value="Integrase_catalytic"/>
</dbReference>
<dbReference type="Gene3D" id="1.10.443.10">
    <property type="entry name" value="Intergrase catalytic core"/>
    <property type="match status" value="1"/>
</dbReference>
<dbReference type="GO" id="GO:0003677">
    <property type="term" value="F:DNA binding"/>
    <property type="evidence" value="ECO:0007669"/>
    <property type="project" value="UniProtKB-UniRule"/>
</dbReference>
<dbReference type="GO" id="GO:0015074">
    <property type="term" value="P:DNA integration"/>
    <property type="evidence" value="ECO:0007669"/>
    <property type="project" value="InterPro"/>
</dbReference>
<dbReference type="Pfam" id="PF13102">
    <property type="entry name" value="Phage_int_SAM_5"/>
    <property type="match status" value="1"/>
</dbReference>
<dbReference type="AlphaFoldDB" id="A0A921DUL7"/>
<evidence type="ECO:0000256" key="4">
    <source>
        <dbReference type="PROSITE-ProRule" id="PRU01248"/>
    </source>
</evidence>
<evidence type="ECO:0000259" key="6">
    <source>
        <dbReference type="PROSITE" id="PS51900"/>
    </source>
</evidence>
<dbReference type="InterPro" id="IPR010998">
    <property type="entry name" value="Integrase_recombinase_N"/>
</dbReference>
<dbReference type="InterPro" id="IPR050090">
    <property type="entry name" value="Tyrosine_recombinase_XerCD"/>
</dbReference>
<organism evidence="7 8">
    <name type="scientific">Lapidilactobacillus dextrinicus</name>
    <dbReference type="NCBI Taxonomy" id="51664"/>
    <lineage>
        <taxon>Bacteria</taxon>
        <taxon>Bacillati</taxon>
        <taxon>Bacillota</taxon>
        <taxon>Bacilli</taxon>
        <taxon>Lactobacillales</taxon>
        <taxon>Lactobacillaceae</taxon>
        <taxon>Lapidilactobacillus</taxon>
    </lineage>
</organism>
<dbReference type="CDD" id="cd01189">
    <property type="entry name" value="INT_ICEBs1_C_like"/>
    <property type="match status" value="1"/>
</dbReference>
<dbReference type="SUPFAM" id="SSF56349">
    <property type="entry name" value="DNA breaking-rejoining enzymes"/>
    <property type="match status" value="1"/>
</dbReference>
<comment type="caution">
    <text evidence="7">The sequence shown here is derived from an EMBL/GenBank/DDBJ whole genome shotgun (WGS) entry which is preliminary data.</text>
</comment>
<evidence type="ECO:0000256" key="2">
    <source>
        <dbReference type="ARBA" id="ARBA00023125"/>
    </source>
</evidence>
<sequence length="388" mass="44586">MATIKKDKDGMFVVRATIGTREKNHEIRRKFKRQSEAKKFANNLELQVGRGGDMAGSNISLTEFFRQWITVYKLGKKSESTDKWYQTALGYVEEYFGARPMSSITKMQYQEFINYLGETDRKTIGHPLAKTTVSRVNHYIRTCIQDAIESGIINFDFTRKVEIVGMDGKPENEKFLSLTNLNKVLKLAMNGASMRHMADYIIITQALTGARYEEAVGLSWDRIDFDNKLIKFDRSWVYKKRIEFDNFGPLKNKPSYRTIPIPDKLVDVLKQLQQEQSELFDKTGYKDKNNLVFRNADHMIINNGAANSTLAGLCKRAKVGYKITTHGLRHTHGSILIYDGVELMSISKRLGHNDLQTTLETYAHEIDEMKTRDDEKIVKSLDKLAILK</sequence>
<dbReference type="Proteomes" id="UP000774947">
    <property type="component" value="Unassembled WGS sequence"/>
</dbReference>
<dbReference type="InterPro" id="IPR025269">
    <property type="entry name" value="SAM-like_dom"/>
</dbReference>
<dbReference type="EMBL" id="DYXY01000102">
    <property type="protein sequence ID" value="HJE15241.1"/>
    <property type="molecule type" value="Genomic_DNA"/>
</dbReference>
<evidence type="ECO:0000313" key="8">
    <source>
        <dbReference type="Proteomes" id="UP000774947"/>
    </source>
</evidence>
<dbReference type="PANTHER" id="PTHR30349">
    <property type="entry name" value="PHAGE INTEGRASE-RELATED"/>
    <property type="match status" value="1"/>
</dbReference>
<dbReference type="PROSITE" id="PS51900">
    <property type="entry name" value="CB"/>
    <property type="match status" value="1"/>
</dbReference>
<accession>A0A921DUL7</accession>
<dbReference type="InterPro" id="IPR013762">
    <property type="entry name" value="Integrase-like_cat_sf"/>
</dbReference>
<comment type="similarity">
    <text evidence="1">Belongs to the 'phage' integrase family.</text>
</comment>
<keyword evidence="2 4" id="KW-0238">DNA-binding</keyword>
<dbReference type="Pfam" id="PF00589">
    <property type="entry name" value="Phage_integrase"/>
    <property type="match status" value="1"/>
</dbReference>
<gene>
    <name evidence="7" type="ORF">K8W17_04105</name>
</gene>
<evidence type="ECO:0000256" key="3">
    <source>
        <dbReference type="ARBA" id="ARBA00023172"/>
    </source>
</evidence>
<dbReference type="InterPro" id="IPR011010">
    <property type="entry name" value="DNA_brk_join_enz"/>
</dbReference>
<keyword evidence="3" id="KW-0233">DNA recombination</keyword>
<dbReference type="InterPro" id="IPR044068">
    <property type="entry name" value="CB"/>
</dbReference>
<reference evidence="7" key="2">
    <citation type="submission" date="2021-09" db="EMBL/GenBank/DDBJ databases">
        <authorList>
            <person name="Gilroy R."/>
        </authorList>
    </citation>
    <scope>NUCLEOTIDE SEQUENCE</scope>
    <source>
        <strain evidence="7">CHK173-2119</strain>
    </source>
</reference>